<evidence type="ECO:0000313" key="3">
    <source>
        <dbReference type="EMBL" id="MXY33603.1"/>
    </source>
</evidence>
<proteinExistence type="predicted"/>
<keyword evidence="1" id="KW-1133">Transmembrane helix</keyword>
<organism evidence="3">
    <name type="scientific">Boseongicola sp. SB0664_bin_43</name>
    <dbReference type="NCBI Taxonomy" id="2604844"/>
    <lineage>
        <taxon>Bacteria</taxon>
        <taxon>Pseudomonadati</taxon>
        <taxon>Pseudomonadota</taxon>
        <taxon>Alphaproteobacteria</taxon>
        <taxon>Rhodobacterales</taxon>
        <taxon>Paracoccaceae</taxon>
        <taxon>Boseongicola</taxon>
    </lineage>
</organism>
<evidence type="ECO:0000256" key="1">
    <source>
        <dbReference type="SAM" id="Phobius"/>
    </source>
</evidence>
<accession>A0A6B0Y0J0</accession>
<keyword evidence="1" id="KW-0812">Transmembrane</keyword>
<feature type="transmembrane region" description="Helical" evidence="1">
    <location>
        <begin position="127"/>
        <end position="147"/>
    </location>
</feature>
<name>A0A6B0Y0J0_9RHOB</name>
<dbReference type="EMBL" id="VXRY01000236">
    <property type="protein sequence ID" value="MXY33603.1"/>
    <property type="molecule type" value="Genomic_DNA"/>
</dbReference>
<sequence length="151" mass="16103">MPQIRQDAVGGALSLALGLCLLFWLIPRWVEPDDDLRLPVSLMPQIVAVGFMLCGAAMLTRGALASRRGSGPATDGFAQGEVRGLVLMILVLLAATLGFQAFHFLVVAPAVIAVSMWMFGPIRPVDVVLTSAIGPILIWILATQFLGRVLP</sequence>
<dbReference type="AlphaFoldDB" id="A0A6B0Y0J0"/>
<dbReference type="InterPro" id="IPR009936">
    <property type="entry name" value="DUF1468"/>
</dbReference>
<feature type="transmembrane region" description="Helical" evidence="1">
    <location>
        <begin position="85"/>
        <end position="115"/>
    </location>
</feature>
<protein>
    <recommendedName>
        <fullName evidence="2">DUF1468 domain-containing protein</fullName>
    </recommendedName>
</protein>
<dbReference type="Pfam" id="PF07331">
    <property type="entry name" value="TctB"/>
    <property type="match status" value="1"/>
</dbReference>
<evidence type="ECO:0000259" key="2">
    <source>
        <dbReference type="Pfam" id="PF07331"/>
    </source>
</evidence>
<keyword evidence="1" id="KW-0472">Membrane</keyword>
<feature type="domain" description="DUF1468" evidence="2">
    <location>
        <begin position="11"/>
        <end position="151"/>
    </location>
</feature>
<feature type="transmembrane region" description="Helical" evidence="1">
    <location>
        <begin position="42"/>
        <end position="64"/>
    </location>
</feature>
<reference evidence="3" key="1">
    <citation type="submission" date="2019-09" db="EMBL/GenBank/DDBJ databases">
        <title>Characterisation of the sponge microbiome using genome-centric metagenomics.</title>
        <authorList>
            <person name="Engelberts J.P."/>
            <person name="Robbins S.J."/>
            <person name="De Goeij J.M."/>
            <person name="Aranda M."/>
            <person name="Bell S.C."/>
            <person name="Webster N.S."/>
        </authorList>
    </citation>
    <scope>NUCLEOTIDE SEQUENCE</scope>
    <source>
        <strain evidence="3">SB0664_bin_43</strain>
    </source>
</reference>
<feature type="transmembrane region" description="Helical" evidence="1">
    <location>
        <begin position="12"/>
        <end position="30"/>
    </location>
</feature>
<gene>
    <name evidence="3" type="ORF">F4Y60_05845</name>
</gene>
<comment type="caution">
    <text evidence="3">The sequence shown here is derived from an EMBL/GenBank/DDBJ whole genome shotgun (WGS) entry which is preliminary data.</text>
</comment>